<keyword evidence="2 4" id="KW-0067">ATP-binding</keyword>
<dbReference type="InterPro" id="IPR027417">
    <property type="entry name" value="P-loop_NTPase"/>
</dbReference>
<evidence type="ECO:0000259" key="3">
    <source>
        <dbReference type="PROSITE" id="PS50893"/>
    </source>
</evidence>
<dbReference type="GO" id="GO:0005524">
    <property type="term" value="F:ATP binding"/>
    <property type="evidence" value="ECO:0007669"/>
    <property type="project" value="UniProtKB-KW"/>
</dbReference>
<dbReference type="SMART" id="SM00382">
    <property type="entry name" value="AAA"/>
    <property type="match status" value="1"/>
</dbReference>
<keyword evidence="5" id="KW-1185">Reference proteome</keyword>
<dbReference type="RefSeq" id="WP_285670584.1">
    <property type="nucleotide sequence ID" value="NZ_BSYI01000006.1"/>
</dbReference>
<dbReference type="PROSITE" id="PS50893">
    <property type="entry name" value="ABC_TRANSPORTER_2"/>
    <property type="match status" value="1"/>
</dbReference>
<dbReference type="PANTHER" id="PTHR24220">
    <property type="entry name" value="IMPORT ATP-BINDING PROTEIN"/>
    <property type="match status" value="1"/>
</dbReference>
<comment type="caution">
    <text evidence="4">The sequence shown here is derived from an EMBL/GenBank/DDBJ whole genome shotgun (WGS) entry which is preliminary data.</text>
</comment>
<evidence type="ECO:0000256" key="2">
    <source>
        <dbReference type="ARBA" id="ARBA00022840"/>
    </source>
</evidence>
<dbReference type="PANTHER" id="PTHR24220:SF86">
    <property type="entry name" value="ABC TRANSPORTER ABCH.1"/>
    <property type="match status" value="1"/>
</dbReference>
<sequence length="263" mass="28669">MWGVRLSGIELDRGNGAAAPFHLEVANLAILAGPGRPNRVPIMGPSGAGKSTLLNLLAGVVWPTGRGGEIAWTFPDGASFSWGAGPPRPADLIRLRQRYFGYAFQTATLQPHLTIGENLTYRLEIAGTERARAQAQAKALLASVFGGDEGYARHMLSRFDSQVSGGEKQRIALMQALIHDPYVLFADEPTGSLDHMTRHEVMDVLHYWLDDAPDERLLIWVTHHENDPVDNGTDLRVQVDGQGCGWQRLDASGWADCALPEPA</sequence>
<evidence type="ECO:0000313" key="5">
    <source>
        <dbReference type="Proteomes" id="UP001239909"/>
    </source>
</evidence>
<feature type="domain" description="ABC transporter" evidence="3">
    <location>
        <begin position="4"/>
        <end position="259"/>
    </location>
</feature>
<reference evidence="4 5" key="1">
    <citation type="submission" date="2023-04" db="EMBL/GenBank/DDBJ databases">
        <title>Marinoamorphus aggregata gen. nov., sp. Nov., isolate from tissue of brittle star Ophioplocus japonicus.</title>
        <authorList>
            <person name="Kawano K."/>
            <person name="Sawayama S."/>
            <person name="Nakagawa S."/>
        </authorList>
    </citation>
    <scope>NUCLEOTIDE SEQUENCE [LARGE SCALE GENOMIC DNA]</scope>
    <source>
        <strain evidence="4 5">NKW23</strain>
    </source>
</reference>
<dbReference type="SUPFAM" id="SSF52540">
    <property type="entry name" value="P-loop containing nucleoside triphosphate hydrolases"/>
    <property type="match status" value="1"/>
</dbReference>
<name>A0ABQ6LET0_9RHOB</name>
<dbReference type="Proteomes" id="UP001239909">
    <property type="component" value="Unassembled WGS sequence"/>
</dbReference>
<dbReference type="EMBL" id="BSYI01000006">
    <property type="protein sequence ID" value="GMG81855.1"/>
    <property type="molecule type" value="Genomic_DNA"/>
</dbReference>
<proteinExistence type="predicted"/>
<organism evidence="4 5">
    <name type="scientific">Paralimibaculum aggregatum</name>
    <dbReference type="NCBI Taxonomy" id="3036245"/>
    <lineage>
        <taxon>Bacteria</taxon>
        <taxon>Pseudomonadati</taxon>
        <taxon>Pseudomonadota</taxon>
        <taxon>Alphaproteobacteria</taxon>
        <taxon>Rhodobacterales</taxon>
        <taxon>Paracoccaceae</taxon>
        <taxon>Paralimibaculum</taxon>
    </lineage>
</organism>
<protein>
    <submittedName>
        <fullName evidence="4">ABC transporter ATP-binding protein</fullName>
    </submittedName>
</protein>
<evidence type="ECO:0000256" key="1">
    <source>
        <dbReference type="ARBA" id="ARBA00022741"/>
    </source>
</evidence>
<dbReference type="InterPro" id="IPR015854">
    <property type="entry name" value="ABC_transpr_LolD-like"/>
</dbReference>
<accession>A0ABQ6LET0</accession>
<evidence type="ECO:0000313" key="4">
    <source>
        <dbReference type="EMBL" id="GMG81855.1"/>
    </source>
</evidence>
<gene>
    <name evidence="4" type="ORF">LNKW23_10680</name>
</gene>
<dbReference type="InterPro" id="IPR003439">
    <property type="entry name" value="ABC_transporter-like_ATP-bd"/>
</dbReference>
<dbReference type="Pfam" id="PF00005">
    <property type="entry name" value="ABC_tran"/>
    <property type="match status" value="1"/>
</dbReference>
<dbReference type="InterPro" id="IPR003593">
    <property type="entry name" value="AAA+_ATPase"/>
</dbReference>
<dbReference type="Gene3D" id="3.40.50.300">
    <property type="entry name" value="P-loop containing nucleotide triphosphate hydrolases"/>
    <property type="match status" value="1"/>
</dbReference>
<keyword evidence="1" id="KW-0547">Nucleotide-binding</keyword>